<keyword evidence="9" id="KW-1185">Reference proteome</keyword>
<feature type="transmembrane region" description="Helical" evidence="6">
    <location>
        <begin position="21"/>
        <end position="41"/>
    </location>
</feature>
<keyword evidence="4 6" id="KW-0472">Membrane</keyword>
<dbReference type="RefSeq" id="WP_126599060.1">
    <property type="nucleotide sequence ID" value="NZ_LR134510.1"/>
</dbReference>
<dbReference type="Proteomes" id="UP000279799">
    <property type="component" value="Chromosome"/>
</dbReference>
<dbReference type="InterPro" id="IPR007452">
    <property type="entry name" value="TamB_C"/>
</dbReference>
<dbReference type="PANTHER" id="PTHR36985:SF1">
    <property type="entry name" value="TRANSLOCATION AND ASSEMBLY MODULE SUBUNIT TAMB"/>
    <property type="match status" value="1"/>
</dbReference>
<evidence type="ECO:0000256" key="3">
    <source>
        <dbReference type="ARBA" id="ARBA00022989"/>
    </source>
</evidence>
<evidence type="ECO:0000259" key="7">
    <source>
        <dbReference type="Pfam" id="PF04357"/>
    </source>
</evidence>
<feature type="domain" description="Translocation and assembly module TamB C-terminal" evidence="7">
    <location>
        <begin position="1000"/>
        <end position="1349"/>
    </location>
</feature>
<protein>
    <submittedName>
        <fullName evidence="8">Family of uncharacterized function (DUF490)</fullName>
    </submittedName>
</protein>
<reference evidence="8 9" key="1">
    <citation type="submission" date="2018-12" db="EMBL/GenBank/DDBJ databases">
        <authorList>
            <consortium name="Pathogen Informatics"/>
        </authorList>
    </citation>
    <scope>NUCLEOTIDE SEQUENCE [LARGE SCALE GENOMIC DNA]</scope>
    <source>
        <strain evidence="8 9">NCTC12871</strain>
    </source>
</reference>
<comment type="subcellular location">
    <subcellularLocation>
        <location evidence="1">Membrane</location>
        <topology evidence="1">Single-pass membrane protein</topology>
    </subcellularLocation>
</comment>
<evidence type="ECO:0000256" key="5">
    <source>
        <dbReference type="SAM" id="MobiDB-lite"/>
    </source>
</evidence>
<evidence type="ECO:0000256" key="4">
    <source>
        <dbReference type="ARBA" id="ARBA00023136"/>
    </source>
</evidence>
<evidence type="ECO:0000256" key="6">
    <source>
        <dbReference type="SAM" id="Phobius"/>
    </source>
</evidence>
<dbReference type="Pfam" id="PF04357">
    <property type="entry name" value="TamB"/>
    <property type="match status" value="1"/>
</dbReference>
<evidence type="ECO:0000256" key="1">
    <source>
        <dbReference type="ARBA" id="ARBA00004167"/>
    </source>
</evidence>
<sequence length="1350" mass="149208">MEEKTDKKTPKAAPKKHLYCKCLAGIVAFFAALILFFLFLLGTTSGQHRLFHWIDSLMSDLHIGQVEGNLWQPQGLKLVDINYQNSSINVHVAQADLQISINDLWRDKTLNIGNVVFKQPVITLLKTTPQQPNKKKEESSGKFTLPFAINVQHVLVNDLQFALPNGDKIALGNFQTALTLNNKTGLTLAPTSIDDLLLDFPKSISKQNKAPKAASQVVQKVENLEKSSQHAPKNEKNYAKKQPKPVDWTAIQKRFSGPLFSLNDFQLPFAIHIESLAGANWTFKQSEKGSDQVVVSEFILKANAQNSDIRLQKLWIKSPIAEVQATGYIKTRGSYPFALTLSGNFTPLSDQHYFNDIGWTHLFLSQPNTLKLVATGQLNGNSTLKLHTTGALDMNVDGQVELTADTMPFTLNIQSPHLQYPFDKTALHPYKFKNVDIQLAGSLIGYKGTIKGLFLGENIKTAPLSAEVSGDMSEVKIAQLDLDVNNQSKLWLKGELSWRNQLKWQSQLKLNNFNLNKYLYPNVAPLAKLKGFDSTLSGLVTYNGFSNFYDDNWAMDAPQISLSGEISHRKFSLDTHFDARPHWVSVPKFDLVYQKNYIKLQGELSEKTHLLMDIDAPDLSGLLPTLQANIKGKVSIDGKGEDLTAHADLKGRNIQFETFKLAQLDLNGNVQDMRTLQGKINLAIRDLDFQKINFSRIDLIANGDEKDHHLTLTSTGNPFALSLKLNGSYKKSLSEWQAVLSTLNLDTPVGKWWIDKPVNMVYRLPDGDARINMSCLLNNRASLCFPRPMQVGKRGEVAFNLKNLNLDILNAFLPQERFLGVVTANGEAKWAPDHAPQVKLNINGRDLHIAQRIDYRYFQVGFPQANIKAELANDTLHTTANVQLYNPYASGYRRYGNIDLALNVDHLQKDRTLSGSANINNVSLSLVKQILSGDENVQGDVFADVHFAGTLANPLLNGKIGVKNARANLKALPFDINNGNVLLALNGQDAKLSGNIKTPQSTLNLNGVARWSSLEQYFGRVNVTAKDFYLNVPLAPSQVEMKVTPNVTAMVTPKDLLLWGNVDIPWARIIIKQLPDNGVSVSPDLIILDGPNKTDERKILALTKGQLDTEGRRMLSRITINIGDDVNLKAYGLDTDLVGTLSLSQQHGILGLYGQINLEKGSFKAYGQNLVIKKGSLGFSGIPGRPMINLDAIRNRSEMIDTDVVAGLRVSGYADKPIIKVYTIPSMSDDQALSYLITGHSLDSNDGTGARDSLSAALLSMSLAQTGSAVSSIGKFFGIQNLNVGTTGTGNKSQVSVSGDITDRLQVRYGVGLFTGLAELTLRLRLLPRLYLQTVSGVNQAVDLFYQFDI</sequence>
<dbReference type="KEGG" id="adp:NCTC12871_00715"/>
<dbReference type="PANTHER" id="PTHR36985">
    <property type="entry name" value="TRANSLOCATION AND ASSEMBLY MODULE SUBUNIT TAMB"/>
    <property type="match status" value="1"/>
</dbReference>
<organism evidence="8 9">
    <name type="scientific">Actinobacillus delphinicola</name>
    <dbReference type="NCBI Taxonomy" id="51161"/>
    <lineage>
        <taxon>Bacteria</taxon>
        <taxon>Pseudomonadati</taxon>
        <taxon>Pseudomonadota</taxon>
        <taxon>Gammaproteobacteria</taxon>
        <taxon>Pasteurellales</taxon>
        <taxon>Pasteurellaceae</taxon>
        <taxon>Actinobacillus</taxon>
    </lineage>
</organism>
<feature type="compositionally biased region" description="Basic and acidic residues" evidence="5">
    <location>
        <begin position="223"/>
        <end position="238"/>
    </location>
</feature>
<dbReference type="GO" id="GO:0009306">
    <property type="term" value="P:protein secretion"/>
    <property type="evidence" value="ECO:0007669"/>
    <property type="project" value="InterPro"/>
</dbReference>
<name>A0A448TTE0_9PAST</name>
<keyword evidence="2 6" id="KW-0812">Transmembrane</keyword>
<evidence type="ECO:0000256" key="2">
    <source>
        <dbReference type="ARBA" id="ARBA00022692"/>
    </source>
</evidence>
<gene>
    <name evidence="8" type="ORF">NCTC12871_00715</name>
</gene>
<evidence type="ECO:0000313" key="9">
    <source>
        <dbReference type="Proteomes" id="UP000279799"/>
    </source>
</evidence>
<dbReference type="EMBL" id="LR134510">
    <property type="protein sequence ID" value="VEJ09270.1"/>
    <property type="molecule type" value="Genomic_DNA"/>
</dbReference>
<accession>A0A448TTE0</accession>
<dbReference type="GO" id="GO:0097347">
    <property type="term" value="C:TAM protein secretion complex"/>
    <property type="evidence" value="ECO:0007669"/>
    <property type="project" value="TreeGrafter"/>
</dbReference>
<evidence type="ECO:0000313" key="8">
    <source>
        <dbReference type="EMBL" id="VEJ09270.1"/>
    </source>
</evidence>
<keyword evidence="3 6" id="KW-1133">Transmembrane helix</keyword>
<proteinExistence type="predicted"/>
<feature type="region of interest" description="Disordered" evidence="5">
    <location>
        <begin position="223"/>
        <end position="245"/>
    </location>
</feature>
<dbReference type="OrthoDB" id="5555605at2"/>
<dbReference type="GO" id="GO:0005886">
    <property type="term" value="C:plasma membrane"/>
    <property type="evidence" value="ECO:0007669"/>
    <property type="project" value="InterPro"/>
</dbReference>